<dbReference type="GO" id="GO:0008703">
    <property type="term" value="F:5-amino-6-(5-phosphoribosylamino)uracil reductase activity"/>
    <property type="evidence" value="ECO:0007669"/>
    <property type="project" value="InterPro"/>
</dbReference>
<organism evidence="2 3">
    <name type="scientific">Spiribacter salilacus</name>
    <dbReference type="NCBI Taxonomy" id="2664894"/>
    <lineage>
        <taxon>Bacteria</taxon>
        <taxon>Pseudomonadati</taxon>
        <taxon>Pseudomonadota</taxon>
        <taxon>Gammaproteobacteria</taxon>
        <taxon>Chromatiales</taxon>
        <taxon>Ectothiorhodospiraceae</taxon>
        <taxon>Spiribacter</taxon>
    </lineage>
</organism>
<feature type="domain" description="Bacterial bifunctional deaminase-reductase C-terminal" evidence="1">
    <location>
        <begin position="44"/>
        <end position="249"/>
    </location>
</feature>
<dbReference type="Proteomes" id="UP000433788">
    <property type="component" value="Unassembled WGS sequence"/>
</dbReference>
<dbReference type="Pfam" id="PF01872">
    <property type="entry name" value="RibD_C"/>
    <property type="match status" value="1"/>
</dbReference>
<dbReference type="InterPro" id="IPR002734">
    <property type="entry name" value="RibDG_C"/>
</dbReference>
<dbReference type="Gene3D" id="3.40.430.10">
    <property type="entry name" value="Dihydrofolate Reductase, subunit A"/>
    <property type="match status" value="1"/>
</dbReference>
<dbReference type="RefSeq" id="WP_153718375.1">
    <property type="nucleotide sequence ID" value="NZ_WJPP01000001.1"/>
</dbReference>
<protein>
    <submittedName>
        <fullName evidence="2">Pyrimidine reductase</fullName>
    </submittedName>
</protein>
<dbReference type="InterPro" id="IPR024072">
    <property type="entry name" value="DHFR-like_dom_sf"/>
</dbReference>
<name>A0A6N7QLE9_9GAMM</name>
<dbReference type="GO" id="GO:0009231">
    <property type="term" value="P:riboflavin biosynthetic process"/>
    <property type="evidence" value="ECO:0007669"/>
    <property type="project" value="InterPro"/>
</dbReference>
<keyword evidence="3" id="KW-1185">Reference proteome</keyword>
<accession>A0A6N7QLE9</accession>
<proteinExistence type="predicted"/>
<evidence type="ECO:0000259" key="1">
    <source>
        <dbReference type="Pfam" id="PF01872"/>
    </source>
</evidence>
<reference evidence="2 3" key="1">
    <citation type="submission" date="2019-11" db="EMBL/GenBank/DDBJ databases">
        <authorList>
            <person name="Zhang X.Y."/>
        </authorList>
    </citation>
    <scope>NUCLEOTIDE SEQUENCE [LARGE SCALE GENOMIC DNA]</scope>
    <source>
        <strain evidence="2 3">C176</strain>
    </source>
</reference>
<dbReference type="EMBL" id="WJPP01000001">
    <property type="protein sequence ID" value="MRH77315.1"/>
    <property type="molecule type" value="Genomic_DNA"/>
</dbReference>
<evidence type="ECO:0000313" key="3">
    <source>
        <dbReference type="Proteomes" id="UP000433788"/>
    </source>
</evidence>
<evidence type="ECO:0000313" key="2">
    <source>
        <dbReference type="EMBL" id="MRH77315.1"/>
    </source>
</evidence>
<dbReference type="AlphaFoldDB" id="A0A6N7QLE9"/>
<gene>
    <name evidence="2" type="ORF">GH984_01135</name>
</gene>
<dbReference type="SUPFAM" id="SSF53597">
    <property type="entry name" value="Dihydrofolate reductase-like"/>
    <property type="match status" value="1"/>
</dbReference>
<sequence length="285" mass="30827">MPFTVSSSAMTECISRIFPAPVEQAPLHGLYLTEALPTQGKYGPYIYANYVTSLDGRIAVPDPTGQQSVPGHVANPRDWRLLQELAGQADLLLSSGRYLRELKAGTAQDILPIGSGPKFADIHEYRRKAGLKPQPDVAVLSESLDFPPPLPLLEQGRRIIVLTGQAPDPARAAALEAAGLEVRPLTGVDRPGGLALANALAQLSYRRIYVITGPYVMHTLMAQHLVDSLFLTTVHRLLGGQPFSSICEGPLLSCPADYRLAHQFLDPVGPDGCSQTFSRFDRLAP</sequence>
<comment type="caution">
    <text evidence="2">The sequence shown here is derived from an EMBL/GenBank/DDBJ whole genome shotgun (WGS) entry which is preliminary data.</text>
</comment>